<feature type="domain" description="KRAB" evidence="10">
    <location>
        <begin position="161"/>
        <end position="232"/>
    </location>
</feature>
<feature type="domain" description="C2H2-type" evidence="9">
    <location>
        <begin position="355"/>
        <end position="384"/>
    </location>
</feature>
<dbReference type="Gene3D" id="3.30.160.60">
    <property type="entry name" value="Classic Zinc Finger"/>
    <property type="match status" value="10"/>
</dbReference>
<name>A0ABM2W5K6_MESAU</name>
<dbReference type="PANTHER" id="PTHR23235:SF142">
    <property type="entry name" value="ZINC FINGER PROTEIN 384"/>
    <property type="match status" value="1"/>
</dbReference>
<organism evidence="11 12">
    <name type="scientific">Mesocricetus auratus</name>
    <name type="common">Golden hamster</name>
    <dbReference type="NCBI Taxonomy" id="10036"/>
    <lineage>
        <taxon>Eukaryota</taxon>
        <taxon>Metazoa</taxon>
        <taxon>Chordata</taxon>
        <taxon>Craniata</taxon>
        <taxon>Vertebrata</taxon>
        <taxon>Euteleostomi</taxon>
        <taxon>Mammalia</taxon>
        <taxon>Eutheria</taxon>
        <taxon>Euarchontoglires</taxon>
        <taxon>Glires</taxon>
        <taxon>Rodentia</taxon>
        <taxon>Myomorpha</taxon>
        <taxon>Muroidea</taxon>
        <taxon>Cricetidae</taxon>
        <taxon>Cricetinae</taxon>
        <taxon>Mesocricetus</taxon>
    </lineage>
</organism>
<dbReference type="CDD" id="cd07765">
    <property type="entry name" value="KRAB_A-box"/>
    <property type="match status" value="1"/>
</dbReference>
<dbReference type="SUPFAM" id="SSF109640">
    <property type="entry name" value="KRAB domain (Kruppel-associated box)"/>
    <property type="match status" value="1"/>
</dbReference>
<feature type="domain" description="C2H2-type" evidence="9">
    <location>
        <begin position="638"/>
        <end position="665"/>
    </location>
</feature>
<keyword evidence="6" id="KW-0539">Nucleus</keyword>
<keyword evidence="3" id="KW-0677">Repeat</keyword>
<evidence type="ECO:0000256" key="3">
    <source>
        <dbReference type="ARBA" id="ARBA00022737"/>
    </source>
</evidence>
<keyword evidence="4 7" id="KW-0863">Zinc-finger</keyword>
<gene>
    <name evidence="12" type="primary">LOC106021814</name>
</gene>
<evidence type="ECO:0000256" key="6">
    <source>
        <dbReference type="ARBA" id="ARBA00023242"/>
    </source>
</evidence>
<feature type="domain" description="C2H2-type" evidence="9">
    <location>
        <begin position="413"/>
        <end position="440"/>
    </location>
</feature>
<keyword evidence="2" id="KW-0479">Metal-binding</keyword>
<evidence type="ECO:0000256" key="4">
    <source>
        <dbReference type="ARBA" id="ARBA00022771"/>
    </source>
</evidence>
<dbReference type="PROSITE" id="PS50805">
    <property type="entry name" value="KRAB"/>
    <property type="match status" value="1"/>
</dbReference>
<evidence type="ECO:0000259" key="10">
    <source>
        <dbReference type="PROSITE" id="PS50805"/>
    </source>
</evidence>
<dbReference type="SMART" id="SM00349">
    <property type="entry name" value="KRAB"/>
    <property type="match status" value="1"/>
</dbReference>
<proteinExistence type="predicted"/>
<reference evidence="12" key="1">
    <citation type="submission" date="2025-08" db="UniProtKB">
        <authorList>
            <consortium name="RefSeq"/>
        </authorList>
    </citation>
    <scope>IDENTIFICATION</scope>
    <source>
        <tissue evidence="12">Liver</tissue>
    </source>
</reference>
<feature type="domain" description="C2H2-type" evidence="9">
    <location>
        <begin position="497"/>
        <end position="524"/>
    </location>
</feature>
<evidence type="ECO:0000256" key="7">
    <source>
        <dbReference type="PROSITE-ProRule" id="PRU00042"/>
    </source>
</evidence>
<comment type="subcellular location">
    <subcellularLocation>
        <location evidence="1">Nucleus</location>
    </subcellularLocation>
</comment>
<evidence type="ECO:0000256" key="1">
    <source>
        <dbReference type="ARBA" id="ARBA00004123"/>
    </source>
</evidence>
<dbReference type="Pfam" id="PF00096">
    <property type="entry name" value="zf-C2H2"/>
    <property type="match status" value="10"/>
</dbReference>
<feature type="domain" description="C2H2-type" evidence="9">
    <location>
        <begin position="441"/>
        <end position="468"/>
    </location>
</feature>
<sequence>MSNQTPRPSGGAGFQALEAGVSPVTWSPSQSGVPRLRSSPGGSAWCVPPFGTAARTLGVPGSGNDSRVLDAQTTSHLSLGRDSVAQAPEAPSAGVVGYLLAVGGKCLRPGPATGAARLCMAAAGPSQGGCYALYNTVVHLFVKHTQGPSDLLVTRTGAELLSFEDIAVDFTWEEWQDLDAAQRALYRDVMLETYSSLVSLGHCMNKPELISKLEQGLGPWNVEESSDRSFPGLSILTAPTVTNQENHKVHLWQVETTESKASSEKIAELKKQQKIHQRSRSCETKACGKTFFQKSQCTGNQKSHTCKKTLSYKSTVDKDQRLHKEEINCGCEKCRKAFFQNSHVTVCQETPTDAKLCEHTECRKSSSCNSEPPSHHRAHTSKKPYECPKCGIGFYTKGKLTLHQIIHTGEKPYECTRCGKVFSLKSYLTQHQKIHTGRKPHECAECGKAFYRLAHLTLHQRTHTNEKPYDCTKCQKSFYCQSQLTVHQRTHTGEKPFKCMDCGKSFYHKSHLTRHQRIHTDEKKPFECTECERAFYSKSELTVHQRSHTGEKPYGCTECGKSFYQKSTLILHQRSHIGEKPYECTDCGKVFYCKSHLTLHQTIHTDTHPYVCPECGKCFYYKSQLIVHGRTHTGDKPYECTECGKAFSRKPHLTRHQGTHTGKNGSSIKSVETPSAAGHHSLDTRGHTHVAGILKERNA</sequence>
<dbReference type="PROSITE" id="PS00028">
    <property type="entry name" value="ZINC_FINGER_C2H2_1"/>
    <property type="match status" value="10"/>
</dbReference>
<dbReference type="RefSeq" id="XP_040586167.1">
    <property type="nucleotide sequence ID" value="XM_040730233.1"/>
</dbReference>
<feature type="domain" description="C2H2-type" evidence="9">
    <location>
        <begin position="582"/>
        <end position="609"/>
    </location>
</feature>
<feature type="domain" description="C2H2-type" evidence="9">
    <location>
        <begin position="610"/>
        <end position="637"/>
    </location>
</feature>
<dbReference type="PROSITE" id="PS50157">
    <property type="entry name" value="ZINC_FINGER_C2H2_2"/>
    <property type="match status" value="12"/>
</dbReference>
<dbReference type="Pfam" id="PF01352">
    <property type="entry name" value="KRAB"/>
    <property type="match status" value="1"/>
</dbReference>
<evidence type="ECO:0000256" key="5">
    <source>
        <dbReference type="ARBA" id="ARBA00022833"/>
    </source>
</evidence>
<protein>
    <submittedName>
        <fullName evidence="12">Zinc finger protein 25-like</fullName>
    </submittedName>
</protein>
<dbReference type="Gene3D" id="6.10.140.140">
    <property type="match status" value="1"/>
</dbReference>
<dbReference type="SMART" id="SM00355">
    <property type="entry name" value="ZnF_C2H2"/>
    <property type="match status" value="10"/>
</dbReference>
<feature type="domain" description="C2H2-type" evidence="9">
    <location>
        <begin position="469"/>
        <end position="496"/>
    </location>
</feature>
<feature type="domain" description="C2H2-type" evidence="9">
    <location>
        <begin position="280"/>
        <end position="309"/>
    </location>
</feature>
<dbReference type="InterPro" id="IPR036051">
    <property type="entry name" value="KRAB_dom_sf"/>
</dbReference>
<feature type="compositionally biased region" description="Polar residues" evidence="8">
    <location>
        <begin position="659"/>
        <end position="673"/>
    </location>
</feature>
<feature type="domain" description="C2H2-type" evidence="9">
    <location>
        <begin position="385"/>
        <end position="412"/>
    </location>
</feature>
<feature type="region of interest" description="Disordered" evidence="8">
    <location>
        <begin position="651"/>
        <end position="699"/>
    </location>
</feature>
<dbReference type="InterPro" id="IPR001909">
    <property type="entry name" value="KRAB"/>
</dbReference>
<accession>A0ABM2W5K6</accession>
<dbReference type="InterPro" id="IPR036236">
    <property type="entry name" value="Znf_C2H2_sf"/>
</dbReference>
<evidence type="ECO:0000259" key="9">
    <source>
        <dbReference type="PROSITE" id="PS50157"/>
    </source>
</evidence>
<keyword evidence="5" id="KW-0862">Zinc</keyword>
<dbReference type="Proteomes" id="UP000886700">
    <property type="component" value="Unplaced"/>
</dbReference>
<evidence type="ECO:0000256" key="8">
    <source>
        <dbReference type="SAM" id="MobiDB-lite"/>
    </source>
</evidence>
<keyword evidence="11" id="KW-1185">Reference proteome</keyword>
<dbReference type="GeneID" id="106021814"/>
<dbReference type="SUPFAM" id="SSF57667">
    <property type="entry name" value="beta-beta-alpha zinc fingers"/>
    <property type="match status" value="6"/>
</dbReference>
<feature type="domain" description="C2H2-type" evidence="9">
    <location>
        <begin position="554"/>
        <end position="581"/>
    </location>
</feature>
<evidence type="ECO:0000313" key="12">
    <source>
        <dbReference type="RefSeq" id="XP_040586167.1"/>
    </source>
</evidence>
<dbReference type="InterPro" id="IPR013087">
    <property type="entry name" value="Znf_C2H2_type"/>
</dbReference>
<feature type="domain" description="C2H2-type" evidence="9">
    <location>
        <begin position="526"/>
        <end position="553"/>
    </location>
</feature>
<evidence type="ECO:0000256" key="2">
    <source>
        <dbReference type="ARBA" id="ARBA00022723"/>
    </source>
</evidence>
<evidence type="ECO:0000313" key="11">
    <source>
        <dbReference type="Proteomes" id="UP000886700"/>
    </source>
</evidence>
<dbReference type="PANTHER" id="PTHR23235">
    <property type="entry name" value="KRUEPPEL-LIKE TRANSCRIPTION FACTOR"/>
    <property type="match status" value="1"/>
</dbReference>